<name>A0ABN9WCS4_9DINO</name>
<feature type="transmembrane region" description="Helical" evidence="1">
    <location>
        <begin position="78"/>
        <end position="103"/>
    </location>
</feature>
<accession>A0ABN9WCS4</accession>
<gene>
    <name evidence="2" type="ORF">PCOR1329_LOCUS66154</name>
</gene>
<evidence type="ECO:0000313" key="2">
    <source>
        <dbReference type="EMBL" id="CAK0884124.1"/>
    </source>
</evidence>
<keyword evidence="1" id="KW-0812">Transmembrane</keyword>
<feature type="transmembrane region" description="Helical" evidence="1">
    <location>
        <begin position="12"/>
        <end position="35"/>
    </location>
</feature>
<keyword evidence="1" id="KW-1133">Transmembrane helix</keyword>
<protein>
    <recommendedName>
        <fullName evidence="4">Transmembrane 9 superfamily member</fullName>
    </recommendedName>
</protein>
<comment type="caution">
    <text evidence="2">The sequence shown here is derived from an EMBL/GenBank/DDBJ whole genome shotgun (WGS) entry which is preliminary data.</text>
</comment>
<keyword evidence="1" id="KW-0472">Membrane</keyword>
<keyword evidence="3" id="KW-1185">Reference proteome</keyword>
<feature type="transmembrane region" description="Helical" evidence="1">
    <location>
        <begin position="123"/>
        <end position="148"/>
    </location>
</feature>
<reference evidence="2" key="1">
    <citation type="submission" date="2023-10" db="EMBL/GenBank/DDBJ databases">
        <authorList>
            <person name="Chen Y."/>
            <person name="Shah S."/>
            <person name="Dougan E. K."/>
            <person name="Thang M."/>
            <person name="Chan C."/>
        </authorList>
    </citation>
    <scope>NUCLEOTIDE SEQUENCE [LARGE SCALE GENOMIC DNA]</scope>
</reference>
<sequence length="156" mass="17647">MFIHRTQGWSLMALGFCIQVLCCWWIPVMFFLSVVNFTTFCETRLRTWMVVFAVLILAIPLTIQCLNVSCAKLGYRFGYVVVSKCSWVAGAALLGYFMIYGLYLYENSTYVMCYDGTGLNPLAIMRALWILSFCFLTLLGIGMACICCSRGPRLEG</sequence>
<dbReference type="Proteomes" id="UP001189429">
    <property type="component" value="Unassembled WGS sequence"/>
</dbReference>
<organism evidence="2 3">
    <name type="scientific">Prorocentrum cordatum</name>
    <dbReference type="NCBI Taxonomy" id="2364126"/>
    <lineage>
        <taxon>Eukaryota</taxon>
        <taxon>Sar</taxon>
        <taxon>Alveolata</taxon>
        <taxon>Dinophyceae</taxon>
        <taxon>Prorocentrales</taxon>
        <taxon>Prorocentraceae</taxon>
        <taxon>Prorocentrum</taxon>
    </lineage>
</organism>
<feature type="transmembrane region" description="Helical" evidence="1">
    <location>
        <begin position="47"/>
        <end position="66"/>
    </location>
</feature>
<evidence type="ECO:0000256" key="1">
    <source>
        <dbReference type="SAM" id="Phobius"/>
    </source>
</evidence>
<evidence type="ECO:0000313" key="3">
    <source>
        <dbReference type="Proteomes" id="UP001189429"/>
    </source>
</evidence>
<proteinExistence type="predicted"/>
<dbReference type="EMBL" id="CAUYUJ010018505">
    <property type="protein sequence ID" value="CAK0884124.1"/>
    <property type="molecule type" value="Genomic_DNA"/>
</dbReference>
<evidence type="ECO:0008006" key="4">
    <source>
        <dbReference type="Google" id="ProtNLM"/>
    </source>
</evidence>